<gene>
    <name evidence="2" type="ORF">RJT34_31223</name>
</gene>
<proteinExistence type="predicted"/>
<reference evidence="2 3" key="1">
    <citation type="submission" date="2024-01" db="EMBL/GenBank/DDBJ databases">
        <title>The genomes of 5 underutilized Papilionoideae crops provide insights into root nodulation and disease resistance.</title>
        <authorList>
            <person name="Yuan L."/>
        </authorList>
    </citation>
    <scope>NUCLEOTIDE SEQUENCE [LARGE SCALE GENOMIC DNA]</scope>
    <source>
        <strain evidence="2">LY-2023</strain>
        <tissue evidence="2">Leaf</tissue>
    </source>
</reference>
<comment type="caution">
    <text evidence="2">The sequence shown here is derived from an EMBL/GenBank/DDBJ whole genome shotgun (WGS) entry which is preliminary data.</text>
</comment>
<organism evidence="2 3">
    <name type="scientific">Clitoria ternatea</name>
    <name type="common">Butterfly pea</name>
    <dbReference type="NCBI Taxonomy" id="43366"/>
    <lineage>
        <taxon>Eukaryota</taxon>
        <taxon>Viridiplantae</taxon>
        <taxon>Streptophyta</taxon>
        <taxon>Embryophyta</taxon>
        <taxon>Tracheophyta</taxon>
        <taxon>Spermatophyta</taxon>
        <taxon>Magnoliopsida</taxon>
        <taxon>eudicotyledons</taxon>
        <taxon>Gunneridae</taxon>
        <taxon>Pentapetalae</taxon>
        <taxon>rosids</taxon>
        <taxon>fabids</taxon>
        <taxon>Fabales</taxon>
        <taxon>Fabaceae</taxon>
        <taxon>Papilionoideae</taxon>
        <taxon>50 kb inversion clade</taxon>
        <taxon>NPAAA clade</taxon>
        <taxon>indigoferoid/millettioid clade</taxon>
        <taxon>Phaseoleae</taxon>
        <taxon>Clitoria</taxon>
    </lineage>
</organism>
<keyword evidence="1" id="KW-1133">Transmembrane helix</keyword>
<evidence type="ECO:0000313" key="3">
    <source>
        <dbReference type="Proteomes" id="UP001359559"/>
    </source>
</evidence>
<protein>
    <submittedName>
        <fullName evidence="2">Uncharacterized protein</fullName>
    </submittedName>
</protein>
<evidence type="ECO:0000256" key="1">
    <source>
        <dbReference type="SAM" id="Phobius"/>
    </source>
</evidence>
<dbReference type="EMBL" id="JAYKXN010000008">
    <property type="protein sequence ID" value="KAK7263630.1"/>
    <property type="molecule type" value="Genomic_DNA"/>
</dbReference>
<keyword evidence="1" id="KW-0472">Membrane</keyword>
<feature type="transmembrane region" description="Helical" evidence="1">
    <location>
        <begin position="46"/>
        <end position="66"/>
    </location>
</feature>
<dbReference type="Proteomes" id="UP001359559">
    <property type="component" value="Unassembled WGS sequence"/>
</dbReference>
<keyword evidence="3" id="KW-1185">Reference proteome</keyword>
<sequence>MAILTIHTKSSIVLSRTQLQQWRRLKKLTIPRPKTRRRGIMGRPDSLSSLITFSFVFSWLFFPTSFLRSWAFDSSNHTRNFFFSYSEPDLIPKLEGFGMCNFDLILDCYTWIGRILEYP</sequence>
<dbReference type="AlphaFoldDB" id="A0AAN9EVZ2"/>
<evidence type="ECO:0000313" key="2">
    <source>
        <dbReference type="EMBL" id="KAK7263630.1"/>
    </source>
</evidence>
<name>A0AAN9EVZ2_CLITE</name>
<accession>A0AAN9EVZ2</accession>
<keyword evidence="1" id="KW-0812">Transmembrane</keyword>